<gene>
    <name evidence="2" type="ORF">FRV6_13081</name>
</gene>
<dbReference type="Pfam" id="PF20516">
    <property type="entry name" value="PDDEXK_12"/>
    <property type="match status" value="1"/>
</dbReference>
<feature type="domain" description="PD-(D/E)XK nuclease-like" evidence="1">
    <location>
        <begin position="2"/>
        <end position="119"/>
    </location>
</feature>
<organism evidence="2 3">
    <name type="scientific">Fusarium oxysporum</name>
    <name type="common">Fusarium vascular wilt</name>
    <dbReference type="NCBI Taxonomy" id="5507"/>
    <lineage>
        <taxon>Eukaryota</taxon>
        <taxon>Fungi</taxon>
        <taxon>Dikarya</taxon>
        <taxon>Ascomycota</taxon>
        <taxon>Pezizomycotina</taxon>
        <taxon>Sordariomycetes</taxon>
        <taxon>Hypocreomycetidae</taxon>
        <taxon>Hypocreales</taxon>
        <taxon>Nectriaceae</taxon>
        <taxon>Fusarium</taxon>
        <taxon>Fusarium oxysporum species complex</taxon>
    </lineage>
</organism>
<dbReference type="OrthoDB" id="4161186at2759"/>
<evidence type="ECO:0000313" key="3">
    <source>
        <dbReference type="Proteomes" id="UP000219369"/>
    </source>
</evidence>
<evidence type="ECO:0000313" key="2">
    <source>
        <dbReference type="EMBL" id="SCO88953.1"/>
    </source>
</evidence>
<dbReference type="VEuPathDB" id="FungiDB:FOMG_16691"/>
<dbReference type="VEuPathDB" id="FungiDB:HZS61_011124"/>
<sequence length="146" mass="16834">MSPLCDKPIAISIETKKTGEDWEKAKLQMEVWMAAHWQFLRNLIKLRQRAAKELSSIRQAEGDLTSNPEKTWQLPDFMPGIIVQGDDWHLIITTPEGEKTIFWQKKSLSIIQHTTSLSILPLSLKVDALQYYWLVISVITLHSTFT</sequence>
<dbReference type="VEuPathDB" id="FungiDB:FOXG_15898"/>
<dbReference type="InterPro" id="IPR046797">
    <property type="entry name" value="PDDEXK_12"/>
</dbReference>
<proteinExistence type="predicted"/>
<evidence type="ECO:0000259" key="1">
    <source>
        <dbReference type="Pfam" id="PF20516"/>
    </source>
</evidence>
<dbReference type="AlphaFoldDB" id="A0A2H3TJZ7"/>
<dbReference type="Proteomes" id="UP000219369">
    <property type="component" value="Unassembled WGS sequence"/>
</dbReference>
<name>A0A2H3TJZ7_FUSOX</name>
<accession>A0A2H3TJZ7</accession>
<protein>
    <recommendedName>
        <fullName evidence="1">PD-(D/E)XK nuclease-like domain-containing protein</fullName>
    </recommendedName>
</protein>
<dbReference type="EMBL" id="FMJY01000007">
    <property type="protein sequence ID" value="SCO88953.1"/>
    <property type="molecule type" value="Genomic_DNA"/>
</dbReference>
<reference evidence="3" key="1">
    <citation type="submission" date="2016-09" db="EMBL/GenBank/DDBJ databases">
        <authorList>
            <person name="Guldener U."/>
        </authorList>
    </citation>
    <scope>NUCLEOTIDE SEQUENCE [LARGE SCALE GENOMIC DNA]</scope>
    <source>
        <strain evidence="3">V64-1</strain>
    </source>
</reference>